<feature type="transmembrane region" description="Helical" evidence="1">
    <location>
        <begin position="123"/>
        <end position="141"/>
    </location>
</feature>
<reference evidence="2 3" key="1">
    <citation type="submission" date="2019-12" db="EMBL/GenBank/DDBJ databases">
        <authorList>
            <person name="Li J."/>
        </authorList>
    </citation>
    <scope>NUCLEOTIDE SEQUENCE [LARGE SCALE GENOMIC DNA]</scope>
    <source>
        <strain evidence="2 3">HL2-2</strain>
    </source>
</reference>
<keyword evidence="3" id="KW-1185">Reference proteome</keyword>
<dbReference type="InterPro" id="IPR021737">
    <property type="entry name" value="Phage_phiKZ_Orf197"/>
</dbReference>
<evidence type="ECO:0000256" key="1">
    <source>
        <dbReference type="SAM" id="Phobius"/>
    </source>
</evidence>
<name>A0A6L6U5Q7_9FLAO</name>
<keyword evidence="1" id="KW-0812">Transmembrane</keyword>
<feature type="transmembrane region" description="Helical" evidence="1">
    <location>
        <begin position="212"/>
        <end position="231"/>
    </location>
</feature>
<feature type="transmembrane region" description="Helical" evidence="1">
    <location>
        <begin position="37"/>
        <end position="53"/>
    </location>
</feature>
<dbReference type="AlphaFoldDB" id="A0A6L6U5Q7"/>
<dbReference type="RefSeq" id="WP_157361652.1">
    <property type="nucleotide sequence ID" value="NZ_WOWS01000001.1"/>
</dbReference>
<dbReference type="Proteomes" id="UP000478208">
    <property type="component" value="Unassembled WGS sequence"/>
</dbReference>
<evidence type="ECO:0000313" key="2">
    <source>
        <dbReference type="EMBL" id="MUU77219.1"/>
    </source>
</evidence>
<evidence type="ECO:0000313" key="3">
    <source>
        <dbReference type="Proteomes" id="UP000478208"/>
    </source>
</evidence>
<organism evidence="2 3">
    <name type="scientific">Winogradskyella endarachnes</name>
    <dbReference type="NCBI Taxonomy" id="2681965"/>
    <lineage>
        <taxon>Bacteria</taxon>
        <taxon>Pseudomonadati</taxon>
        <taxon>Bacteroidota</taxon>
        <taxon>Flavobacteriia</taxon>
        <taxon>Flavobacteriales</taxon>
        <taxon>Flavobacteriaceae</taxon>
        <taxon>Winogradskyella</taxon>
    </lineage>
</organism>
<gene>
    <name evidence="2" type="ORF">GN138_02065</name>
</gene>
<feature type="transmembrane region" description="Helical" evidence="1">
    <location>
        <begin position="172"/>
        <end position="192"/>
    </location>
</feature>
<feature type="transmembrane region" description="Helical" evidence="1">
    <location>
        <begin position="59"/>
        <end position="76"/>
    </location>
</feature>
<accession>A0A6L6U5Q7</accession>
<keyword evidence="1" id="KW-1133">Transmembrane helix</keyword>
<dbReference type="EMBL" id="WOWS01000001">
    <property type="protein sequence ID" value="MUU77219.1"/>
    <property type="molecule type" value="Genomic_DNA"/>
</dbReference>
<feature type="transmembrane region" description="Helical" evidence="1">
    <location>
        <begin position="88"/>
        <end position="107"/>
    </location>
</feature>
<protein>
    <submittedName>
        <fullName evidence="2">DUF3307 domain-containing protein</fullName>
    </submittedName>
</protein>
<keyword evidence="1" id="KW-0472">Membrane</keyword>
<comment type="caution">
    <text evidence="2">The sequence shown here is derived from an EMBL/GenBank/DDBJ whole genome shotgun (WGS) entry which is preliminary data.</text>
</comment>
<sequence length="238" mass="27603">MILLFTKFLIAHIIGDFVLQPDSWVKNKKAKKHKSKYLYFHGLVHFMALLVLFQFNWSFLPYFLIIVISHLVIDIVKINLEEKVNTRWLFFIDQILHVLIISAIVYFKAPYKLDFEKLYSKEVLLLLLALLIITSVSSIIMKMLMGTWSLEEDNSEDSLESAGKYIGILERLFVFSFILLNQWSAIGLLIAAKSVFRFGDLSRAKDRKLTEYMLIGTLISFGMAIFIGLLYKYAITLV</sequence>
<dbReference type="Pfam" id="PF11750">
    <property type="entry name" value="DUF3307"/>
    <property type="match status" value="1"/>
</dbReference>
<proteinExistence type="predicted"/>